<dbReference type="AlphaFoldDB" id="A0A0G0K1L9"/>
<sequence length="86" mass="10024">MKYIELEKEEKKIETDFDAGKLKSTATKKDLANYQKYAQFTLEKTRNINIRLSEKDLLRIKAKAAEKGLPYQTLVSSVLHQYVNDK</sequence>
<dbReference type="Proteomes" id="UP000034022">
    <property type="component" value="Unassembled WGS sequence"/>
</dbReference>
<reference evidence="1 2" key="1">
    <citation type="journal article" date="2015" name="Nature">
        <title>rRNA introns, odd ribosomes, and small enigmatic genomes across a large radiation of phyla.</title>
        <authorList>
            <person name="Brown C.T."/>
            <person name="Hug L.A."/>
            <person name="Thomas B.C."/>
            <person name="Sharon I."/>
            <person name="Castelle C.J."/>
            <person name="Singh A."/>
            <person name="Wilkins M.J."/>
            <person name="Williams K.H."/>
            <person name="Banfield J.F."/>
        </authorList>
    </citation>
    <scope>NUCLEOTIDE SEQUENCE [LARGE SCALE GENOMIC DNA]</scope>
</reference>
<evidence type="ECO:0000313" key="2">
    <source>
        <dbReference type="Proteomes" id="UP000034022"/>
    </source>
</evidence>
<dbReference type="EMBL" id="LBUU01000015">
    <property type="protein sequence ID" value="KKQ69365.1"/>
    <property type="molecule type" value="Genomic_DNA"/>
</dbReference>
<dbReference type="Pfam" id="PF12441">
    <property type="entry name" value="CopG_antitoxin"/>
    <property type="match status" value="1"/>
</dbReference>
<evidence type="ECO:0000313" key="1">
    <source>
        <dbReference type="EMBL" id="KKQ69365.1"/>
    </source>
</evidence>
<dbReference type="InterPro" id="IPR022148">
    <property type="entry name" value="CopG_antitoxin"/>
</dbReference>
<accession>A0A0G0K1L9</accession>
<comment type="caution">
    <text evidence="1">The sequence shown here is derived from an EMBL/GenBank/DDBJ whole genome shotgun (WGS) entry which is preliminary data.</text>
</comment>
<name>A0A0G0K1L9_9BACT</name>
<protein>
    <recommendedName>
        <fullName evidence="3">Antitoxin</fullName>
    </recommendedName>
</protein>
<gene>
    <name evidence="1" type="ORF">US91_C0015G0003</name>
</gene>
<evidence type="ECO:0008006" key="3">
    <source>
        <dbReference type="Google" id="ProtNLM"/>
    </source>
</evidence>
<proteinExistence type="predicted"/>
<organism evidence="1 2">
    <name type="scientific">Candidatus Falkowbacteria bacterium GW2011_GWE1_38_31</name>
    <dbReference type="NCBI Taxonomy" id="1618638"/>
    <lineage>
        <taxon>Bacteria</taxon>
        <taxon>Candidatus Falkowiibacteriota</taxon>
    </lineage>
</organism>